<organism evidence="12 13">
    <name type="scientific">Petromyzon marinus</name>
    <name type="common">Sea lamprey</name>
    <dbReference type="NCBI Taxonomy" id="7757"/>
    <lineage>
        <taxon>Eukaryota</taxon>
        <taxon>Metazoa</taxon>
        <taxon>Chordata</taxon>
        <taxon>Craniata</taxon>
        <taxon>Vertebrata</taxon>
        <taxon>Cyclostomata</taxon>
        <taxon>Hyperoartia</taxon>
        <taxon>Petromyzontiformes</taxon>
        <taxon>Petromyzontidae</taxon>
        <taxon>Petromyzon</taxon>
    </lineage>
</organism>
<evidence type="ECO:0000256" key="8">
    <source>
        <dbReference type="ARBA" id="ARBA00048679"/>
    </source>
</evidence>
<dbReference type="InterPro" id="IPR000719">
    <property type="entry name" value="Prot_kinase_dom"/>
</dbReference>
<dbReference type="Pfam" id="PF00069">
    <property type="entry name" value="Pkinase"/>
    <property type="match status" value="1"/>
</dbReference>
<dbReference type="SUPFAM" id="SSF56112">
    <property type="entry name" value="Protein kinase-like (PK-like)"/>
    <property type="match status" value="1"/>
</dbReference>
<dbReference type="Proteomes" id="UP001318040">
    <property type="component" value="Chromosome 30"/>
</dbReference>
<feature type="compositionally biased region" description="Acidic residues" evidence="10">
    <location>
        <begin position="745"/>
        <end position="764"/>
    </location>
</feature>
<dbReference type="PROSITE" id="PS00108">
    <property type="entry name" value="PROTEIN_KINASE_ST"/>
    <property type="match status" value="1"/>
</dbReference>
<feature type="region of interest" description="Disordered" evidence="10">
    <location>
        <begin position="453"/>
        <end position="629"/>
    </location>
</feature>
<dbReference type="FunFam" id="3.30.200.20:FF:000315">
    <property type="entry name" value="Calcium-dependent protein kinase 3"/>
    <property type="match status" value="1"/>
</dbReference>
<feature type="compositionally biased region" description="Gly residues" evidence="10">
    <location>
        <begin position="670"/>
        <end position="687"/>
    </location>
</feature>
<keyword evidence="6 9" id="KW-0067">ATP-binding</keyword>
<dbReference type="CDD" id="cd14073">
    <property type="entry name" value="STKc_NUAK"/>
    <property type="match status" value="1"/>
</dbReference>
<keyword evidence="12" id="KW-1185">Reference proteome</keyword>
<dbReference type="InterPro" id="IPR017441">
    <property type="entry name" value="Protein_kinase_ATP_BS"/>
</dbReference>
<feature type="binding site" evidence="9">
    <location>
        <position position="153"/>
    </location>
    <ligand>
        <name>ATP</name>
        <dbReference type="ChEBI" id="CHEBI:30616"/>
    </ligand>
</feature>
<dbReference type="RefSeq" id="XP_032819279.1">
    <property type="nucleotide sequence ID" value="XM_032963388.1"/>
</dbReference>
<feature type="region of interest" description="Disordered" evidence="10">
    <location>
        <begin position="667"/>
        <end position="701"/>
    </location>
</feature>
<evidence type="ECO:0000256" key="9">
    <source>
        <dbReference type="PROSITE-ProRule" id="PRU10141"/>
    </source>
</evidence>
<dbReference type="InterPro" id="IPR011009">
    <property type="entry name" value="Kinase-like_dom_sf"/>
</dbReference>
<evidence type="ECO:0000256" key="2">
    <source>
        <dbReference type="ARBA" id="ARBA00022527"/>
    </source>
</evidence>
<dbReference type="AlphaFoldDB" id="A0AAJ7TJZ0"/>
<dbReference type="GO" id="GO:0035556">
    <property type="term" value="P:intracellular signal transduction"/>
    <property type="evidence" value="ECO:0007669"/>
    <property type="project" value="TreeGrafter"/>
</dbReference>
<proteinExistence type="predicted"/>
<dbReference type="PANTHER" id="PTHR24346">
    <property type="entry name" value="MAP/MICROTUBULE AFFINITY-REGULATING KINASE"/>
    <property type="match status" value="1"/>
</dbReference>
<feature type="compositionally biased region" description="Low complexity" evidence="10">
    <location>
        <begin position="37"/>
        <end position="70"/>
    </location>
</feature>
<name>A0AAJ7TJZ0_PETMA</name>
<feature type="region of interest" description="Disordered" evidence="10">
    <location>
        <begin position="734"/>
        <end position="782"/>
    </location>
</feature>
<evidence type="ECO:0000259" key="11">
    <source>
        <dbReference type="PROSITE" id="PS50011"/>
    </source>
</evidence>
<evidence type="ECO:0000256" key="5">
    <source>
        <dbReference type="ARBA" id="ARBA00022777"/>
    </source>
</evidence>
<dbReference type="InterPro" id="IPR008271">
    <property type="entry name" value="Ser/Thr_kinase_AS"/>
</dbReference>
<evidence type="ECO:0000256" key="6">
    <source>
        <dbReference type="ARBA" id="ARBA00022840"/>
    </source>
</evidence>
<reference evidence="13" key="1">
    <citation type="submission" date="2025-08" db="UniProtKB">
        <authorList>
            <consortium name="RefSeq"/>
        </authorList>
    </citation>
    <scope>IDENTIFICATION</scope>
    <source>
        <tissue evidence="13">Sperm</tissue>
    </source>
</reference>
<evidence type="ECO:0000256" key="1">
    <source>
        <dbReference type="ARBA" id="ARBA00012513"/>
    </source>
</evidence>
<evidence type="ECO:0000313" key="13">
    <source>
        <dbReference type="RefSeq" id="XP_032819279.1"/>
    </source>
</evidence>
<protein>
    <recommendedName>
        <fullName evidence="1">non-specific serine/threonine protein kinase</fullName>
        <ecNumber evidence="1">2.7.11.1</ecNumber>
    </recommendedName>
</protein>
<dbReference type="GeneID" id="116947530"/>
<dbReference type="Gene3D" id="1.10.510.10">
    <property type="entry name" value="Transferase(Phosphotransferase) domain 1"/>
    <property type="match status" value="1"/>
</dbReference>
<dbReference type="GO" id="GO:0005524">
    <property type="term" value="F:ATP binding"/>
    <property type="evidence" value="ECO:0007669"/>
    <property type="project" value="UniProtKB-UniRule"/>
</dbReference>
<comment type="catalytic activity">
    <reaction evidence="8">
        <text>L-seryl-[protein] + ATP = O-phospho-L-seryl-[protein] + ADP + H(+)</text>
        <dbReference type="Rhea" id="RHEA:17989"/>
        <dbReference type="Rhea" id="RHEA-COMP:9863"/>
        <dbReference type="Rhea" id="RHEA-COMP:11604"/>
        <dbReference type="ChEBI" id="CHEBI:15378"/>
        <dbReference type="ChEBI" id="CHEBI:29999"/>
        <dbReference type="ChEBI" id="CHEBI:30616"/>
        <dbReference type="ChEBI" id="CHEBI:83421"/>
        <dbReference type="ChEBI" id="CHEBI:456216"/>
        <dbReference type="EC" id="2.7.11.1"/>
    </reaction>
</comment>
<comment type="catalytic activity">
    <reaction evidence="7">
        <text>L-threonyl-[protein] + ATP = O-phospho-L-threonyl-[protein] + ADP + H(+)</text>
        <dbReference type="Rhea" id="RHEA:46608"/>
        <dbReference type="Rhea" id="RHEA-COMP:11060"/>
        <dbReference type="Rhea" id="RHEA-COMP:11605"/>
        <dbReference type="ChEBI" id="CHEBI:15378"/>
        <dbReference type="ChEBI" id="CHEBI:30013"/>
        <dbReference type="ChEBI" id="CHEBI:30616"/>
        <dbReference type="ChEBI" id="CHEBI:61977"/>
        <dbReference type="ChEBI" id="CHEBI:456216"/>
        <dbReference type="EC" id="2.7.11.1"/>
    </reaction>
</comment>
<dbReference type="PROSITE" id="PS00107">
    <property type="entry name" value="PROTEIN_KINASE_ATP"/>
    <property type="match status" value="1"/>
</dbReference>
<dbReference type="GO" id="GO:0005737">
    <property type="term" value="C:cytoplasm"/>
    <property type="evidence" value="ECO:0007669"/>
    <property type="project" value="TreeGrafter"/>
</dbReference>
<keyword evidence="3" id="KW-0808">Transferase</keyword>
<dbReference type="PROSITE" id="PS50011">
    <property type="entry name" value="PROTEIN_KINASE_DOM"/>
    <property type="match status" value="1"/>
</dbReference>
<dbReference type="KEGG" id="pmrn:116947530"/>
<dbReference type="FunFam" id="1.10.510.10:FF:001698">
    <property type="entry name" value="NUAK family, SNF1-like kinase, 1b"/>
    <property type="match status" value="1"/>
</dbReference>
<dbReference type="PANTHER" id="PTHR24346:SF93">
    <property type="entry name" value="NUAK FAMILY SNF1-LIKE KINASE 1"/>
    <property type="match status" value="1"/>
</dbReference>
<evidence type="ECO:0000313" key="12">
    <source>
        <dbReference type="Proteomes" id="UP001318040"/>
    </source>
</evidence>
<feature type="region of interest" description="Disordered" evidence="10">
    <location>
        <begin position="1"/>
        <end position="70"/>
    </location>
</feature>
<sequence length="782" mass="83643">MATEVLLRTRRAEPAGATRDVRVRGSTPATRRSALVQLQPQQQQQQQQQRHLHQQQRQQSPCTSSTAAASSPFTYSCSASRVKPGRPGSPVATAAAAATPGLAHRGVRRHQHTHNLKHRYEFLETLGKGTYGKVKKAIHRASGRKVAIKSIRKDKIKDDGEMVNIWREIEIMSSLSHSNIIGVYEVFENKDKIVMVMECAEGGELYDFLSARRRLPDAEARRLFRQVVSAVHCCHKNGVVHRDLKLENILLDENNNIKLADFGLSSQFHGDRLLQTFCGSPLYASPEIVNGRPYRGPEVDSWALGVLLYTLVYGTMPFDGRDHRTLVRQISSGDYKEPTQPSDACGLIRWMLMVNPERRASIEDVASHWWVNWGHSGSLCDCDARTPPTGSPARSRGWSYPQPALDSHQRWKAAAAVVAAAAAGGEQRDGEEDGAGMAARPAGSALAARCLQKSRKENDVSHTQAAGTGGAGAGAGSDPQPIAARAPARKPKSILKKRSDFAERSQPAARSLDSYTSSAAAGARCSFPDDAELPKRAPSPSRCRPAASAGGTAKMPRKGILKNGGGGGAGGGGQRESGYYSSPERSGSLDMTALLAVRTGGGEPDGSGAWRSVLTTPPPRRGSSGFVVLRHKGILKRHGKFSQRPAGLGAEAPPAARVSRSLGDLLLLGDAGGGGGGGGERGSGAGGNLQSRPSSVMSDDSILSSESFDCLDFQEDVVDGRNVAAAAATAVTIGLRPSKSREPSEESVFDDDDDDDDDEDDDDVSSAMNTYERVLQLSPRLI</sequence>
<dbReference type="SMART" id="SM00220">
    <property type="entry name" value="S_TKc"/>
    <property type="match status" value="1"/>
</dbReference>
<feature type="compositionally biased region" description="Gly residues" evidence="10">
    <location>
        <begin position="562"/>
        <end position="575"/>
    </location>
</feature>
<keyword evidence="4 9" id="KW-0547">Nucleotide-binding</keyword>
<feature type="compositionally biased region" description="Basic residues" evidence="10">
    <location>
        <begin position="487"/>
        <end position="496"/>
    </location>
</feature>
<feature type="domain" description="Protein kinase" evidence="11">
    <location>
        <begin position="120"/>
        <end position="371"/>
    </location>
</feature>
<accession>A0AAJ7TJZ0</accession>
<dbReference type="GO" id="GO:0000226">
    <property type="term" value="P:microtubule cytoskeleton organization"/>
    <property type="evidence" value="ECO:0007669"/>
    <property type="project" value="TreeGrafter"/>
</dbReference>
<gene>
    <name evidence="13" type="primary">LOC116947530</name>
</gene>
<evidence type="ECO:0000256" key="4">
    <source>
        <dbReference type="ARBA" id="ARBA00022741"/>
    </source>
</evidence>
<evidence type="ECO:0000256" key="7">
    <source>
        <dbReference type="ARBA" id="ARBA00047899"/>
    </source>
</evidence>
<dbReference type="EC" id="2.7.11.1" evidence="1"/>
<dbReference type="GO" id="GO:0050321">
    <property type="term" value="F:tau-protein kinase activity"/>
    <property type="evidence" value="ECO:0007669"/>
    <property type="project" value="TreeGrafter"/>
</dbReference>
<keyword evidence="5" id="KW-0418">Kinase</keyword>
<evidence type="ECO:0000256" key="10">
    <source>
        <dbReference type="SAM" id="MobiDB-lite"/>
    </source>
</evidence>
<evidence type="ECO:0000256" key="3">
    <source>
        <dbReference type="ARBA" id="ARBA00022679"/>
    </source>
</evidence>
<keyword evidence="2" id="KW-0723">Serine/threonine-protein kinase</keyword>